<evidence type="ECO:0000256" key="1">
    <source>
        <dbReference type="SAM" id="MobiDB-lite"/>
    </source>
</evidence>
<evidence type="ECO:0000313" key="4">
    <source>
        <dbReference type="Proteomes" id="UP001470230"/>
    </source>
</evidence>
<dbReference type="Proteomes" id="UP001470230">
    <property type="component" value="Unassembled WGS sequence"/>
</dbReference>
<name>A0ABR2K9J8_9EUKA</name>
<dbReference type="PANTHER" id="PTHR12785:SF6">
    <property type="entry name" value="SPLICING FACTOR 3B SUBUNIT 2"/>
    <property type="match status" value="1"/>
</dbReference>
<dbReference type="InterPro" id="IPR052584">
    <property type="entry name" value="U2_snRNP_Complex_Component"/>
</dbReference>
<evidence type="ECO:0000259" key="2">
    <source>
        <dbReference type="SMART" id="SM00581"/>
    </source>
</evidence>
<feature type="compositionally biased region" description="Low complexity" evidence="1">
    <location>
        <begin position="1"/>
        <end position="22"/>
    </location>
</feature>
<dbReference type="InterPro" id="IPR007180">
    <property type="entry name" value="DUF382"/>
</dbReference>
<keyword evidence="4" id="KW-1185">Reference proteome</keyword>
<dbReference type="SMART" id="SM00581">
    <property type="entry name" value="PSP"/>
    <property type="match status" value="1"/>
</dbReference>
<dbReference type="InterPro" id="IPR006568">
    <property type="entry name" value="PSP_pro-rich"/>
</dbReference>
<comment type="caution">
    <text evidence="3">The sequence shown here is derived from an EMBL/GenBank/DDBJ whole genome shotgun (WGS) entry which is preliminary data.</text>
</comment>
<feature type="compositionally biased region" description="Basic residues" evidence="1">
    <location>
        <begin position="23"/>
        <end position="38"/>
    </location>
</feature>
<reference evidence="3 4" key="1">
    <citation type="submission" date="2024-04" db="EMBL/GenBank/DDBJ databases">
        <title>Tritrichomonas musculus Genome.</title>
        <authorList>
            <person name="Alves-Ferreira E."/>
            <person name="Grigg M."/>
            <person name="Lorenzi H."/>
            <person name="Galac M."/>
        </authorList>
    </citation>
    <scope>NUCLEOTIDE SEQUENCE [LARGE SCALE GENOMIC DNA]</scope>
    <source>
        <strain evidence="3 4">EAF2021</strain>
    </source>
</reference>
<dbReference type="Pfam" id="PF04037">
    <property type="entry name" value="DUF382"/>
    <property type="match status" value="1"/>
</dbReference>
<organism evidence="3 4">
    <name type="scientific">Tritrichomonas musculus</name>
    <dbReference type="NCBI Taxonomy" id="1915356"/>
    <lineage>
        <taxon>Eukaryota</taxon>
        <taxon>Metamonada</taxon>
        <taxon>Parabasalia</taxon>
        <taxon>Tritrichomonadida</taxon>
        <taxon>Tritrichomonadidae</taxon>
        <taxon>Tritrichomonas</taxon>
    </lineage>
</organism>
<feature type="region of interest" description="Disordered" evidence="1">
    <location>
        <begin position="1"/>
        <end position="40"/>
    </location>
</feature>
<gene>
    <name evidence="3" type="ORF">M9Y10_038855</name>
</gene>
<evidence type="ECO:0000313" key="3">
    <source>
        <dbReference type="EMBL" id="KAK8887798.1"/>
    </source>
</evidence>
<protein>
    <submittedName>
        <fullName evidence="3">Splicing factor 3B subunit 2</fullName>
    </submittedName>
</protein>
<dbReference type="PANTHER" id="PTHR12785">
    <property type="entry name" value="SPLICING FACTOR 3B"/>
    <property type="match status" value="1"/>
</dbReference>
<feature type="domain" description="PSP proline-rich" evidence="2">
    <location>
        <begin position="253"/>
        <end position="306"/>
    </location>
</feature>
<feature type="region of interest" description="Disordered" evidence="1">
    <location>
        <begin position="325"/>
        <end position="365"/>
    </location>
</feature>
<proteinExistence type="predicted"/>
<sequence length="365" mass="42155">MDQPVNNPNNPDYNLNPNVKLTRNQRKKEKKKNKKKGIQKLEMPDLGEIVNNVPISSFSDDEDFKSIESRFYNRSIHEIDEDLNEENNETDNNEPTVEIQVSKQQVKKYGRPTIGMLKSISRRPELIEPFDNHAPDPFILAEIKNMRNIVPIPTHWSQKRKYLNYKKGSEVSRYRLPLYLEKTGIPRMRQAIIEFEEKRSLSQKQRERARPKTGLFDVSETILKDSFFRQQTKPYLSRFGDLYYEGREAMPNHKNIKPGKISNKLREALGLTENQPPPWLSKMQNYGPPPSYPNLKIPGLNAPLPKGAQWGNHLGGWGHVPLDENKNPLWGGNPLDPPVSDDEEEKTPLWGTLQRSEGIEDGVNI</sequence>
<dbReference type="EMBL" id="JAPFFF010000006">
    <property type="protein sequence ID" value="KAK8887798.1"/>
    <property type="molecule type" value="Genomic_DNA"/>
</dbReference>
<accession>A0ABR2K9J8</accession>
<dbReference type="Pfam" id="PF04046">
    <property type="entry name" value="PSP"/>
    <property type="match status" value="1"/>
</dbReference>